<sequence>MRKQTIFWITGIAIAVVVVLLVYNNLAPSVKEQDVSMKGTIRQIGTDAYQVNMQIIRTKEDNDIHMVYPVIFGWGNMSFSEEQDGPYFRPSSVGTSSTTEQLLHQALQDEGINTSNENGEFWGFSIPDEVGTYKMRFTITPLSEGVDSLENPMIYYVHKEKLLGKNLNWVKGERLEMMKENAE</sequence>
<evidence type="ECO:0000313" key="3">
    <source>
        <dbReference type="Proteomes" id="UP000526125"/>
    </source>
</evidence>
<keyword evidence="3" id="KW-1185">Reference proteome</keyword>
<dbReference type="Proteomes" id="UP000526125">
    <property type="component" value="Unassembled WGS sequence"/>
</dbReference>
<proteinExistence type="predicted"/>
<organism evidence="2 3">
    <name type="scientific">Paenibacillus xylanilyticus</name>
    <dbReference type="NCBI Taxonomy" id="248903"/>
    <lineage>
        <taxon>Bacteria</taxon>
        <taxon>Bacillati</taxon>
        <taxon>Bacillota</taxon>
        <taxon>Bacilli</taxon>
        <taxon>Bacillales</taxon>
        <taxon>Paenibacillaceae</taxon>
        <taxon>Paenibacillus</taxon>
    </lineage>
</organism>
<evidence type="ECO:0000256" key="1">
    <source>
        <dbReference type="SAM" id="Phobius"/>
    </source>
</evidence>
<accession>A0A7Y6C3H4</accession>
<keyword evidence="1" id="KW-0472">Membrane</keyword>
<dbReference type="RefSeq" id="WP_175399424.1">
    <property type="nucleotide sequence ID" value="NZ_JABMCB010000206.1"/>
</dbReference>
<feature type="transmembrane region" description="Helical" evidence="1">
    <location>
        <begin position="6"/>
        <end position="23"/>
    </location>
</feature>
<gene>
    <name evidence="2" type="ORF">HP552_32270</name>
</gene>
<keyword evidence="1" id="KW-0812">Transmembrane</keyword>
<name>A0A7Y6C3H4_9BACL</name>
<keyword evidence="1" id="KW-1133">Transmembrane helix</keyword>
<evidence type="ECO:0000313" key="2">
    <source>
        <dbReference type="EMBL" id="NUU79866.1"/>
    </source>
</evidence>
<dbReference type="EMBL" id="JABMCB010000206">
    <property type="protein sequence ID" value="NUU79866.1"/>
    <property type="molecule type" value="Genomic_DNA"/>
</dbReference>
<protein>
    <submittedName>
        <fullName evidence="2">Uncharacterized protein</fullName>
    </submittedName>
</protein>
<comment type="caution">
    <text evidence="2">The sequence shown here is derived from an EMBL/GenBank/DDBJ whole genome shotgun (WGS) entry which is preliminary data.</text>
</comment>
<reference evidence="2 3" key="1">
    <citation type="submission" date="2020-05" db="EMBL/GenBank/DDBJ databases">
        <title>Genome Sequencing of Type Strains.</title>
        <authorList>
            <person name="Lemaire J.F."/>
            <person name="Inderbitzin P."/>
            <person name="Gregorio O.A."/>
            <person name="Collins S.B."/>
            <person name="Wespe N."/>
            <person name="Knight-Connoni V."/>
        </authorList>
    </citation>
    <scope>NUCLEOTIDE SEQUENCE [LARGE SCALE GENOMIC DNA]</scope>
    <source>
        <strain evidence="2 3">LMG 21957</strain>
    </source>
</reference>
<dbReference type="AlphaFoldDB" id="A0A7Y6C3H4"/>